<dbReference type="EMBL" id="JASTZU010000001">
    <property type="protein sequence ID" value="MDL4838970.1"/>
    <property type="molecule type" value="Genomic_DNA"/>
</dbReference>
<evidence type="ECO:0000313" key="2">
    <source>
        <dbReference type="Proteomes" id="UP001235343"/>
    </source>
</evidence>
<name>A0ABT7L1G0_9BACI</name>
<sequence>MYLDENPELLMNVNWDRFLDLTKHHRVYPLVYIQMEKKSNSLMLPNYVKQELRDLYTKNMFKMLELTAELGRICRVFNENNIRLLVLKGPVLANFLYGDVSKRTSKDLDILIPINDLEKVEEMLYSLGYHLDRNLPMILNNWKKKIHHLSFIHPKKCIQVEVHIRLSSEMGKVPDFGVLWNRKQTSDLAGNPIYFLGNEDLFYYLVSHGARHAWFRLRWLVDIDRVISKEFDFNYLLETSKKYGAMKINGQTLLLLTEFFHVKVNSQFNEVISDKIINKKLSQKSIYFIEKGFIPHSEKNTADFRRHYNNYLFSIRTFRQNLYTIPTKIYPSYKDAETLPLPKFLHFLYCPLRPFLWAYRKFKKINKSVVKD</sequence>
<gene>
    <name evidence="1" type="ORF">QQS35_00580</name>
</gene>
<comment type="caution">
    <text evidence="1">The sequence shown here is derived from an EMBL/GenBank/DDBJ whole genome shotgun (WGS) entry which is preliminary data.</text>
</comment>
<dbReference type="Gene3D" id="3.30.460.40">
    <property type="match status" value="1"/>
</dbReference>
<dbReference type="RefSeq" id="WP_285929738.1">
    <property type="nucleotide sequence ID" value="NZ_JASTZU010000001.1"/>
</dbReference>
<dbReference type="SUPFAM" id="SSF81301">
    <property type="entry name" value="Nucleotidyltransferase"/>
    <property type="match status" value="1"/>
</dbReference>
<organism evidence="1 2">
    <name type="scientific">Aquibacillus rhizosphaerae</name>
    <dbReference type="NCBI Taxonomy" id="3051431"/>
    <lineage>
        <taxon>Bacteria</taxon>
        <taxon>Bacillati</taxon>
        <taxon>Bacillota</taxon>
        <taxon>Bacilli</taxon>
        <taxon>Bacillales</taxon>
        <taxon>Bacillaceae</taxon>
        <taxon>Aquibacillus</taxon>
    </lineage>
</organism>
<protein>
    <submittedName>
        <fullName evidence="1">Nucleotidyltransferase family protein</fullName>
    </submittedName>
</protein>
<reference evidence="1 2" key="1">
    <citation type="submission" date="2023-06" db="EMBL/GenBank/DDBJ databases">
        <title>Aquibacillus rhizosphaerae LR5S19.</title>
        <authorList>
            <person name="Sun J.-Q."/>
        </authorList>
    </citation>
    <scope>NUCLEOTIDE SEQUENCE [LARGE SCALE GENOMIC DNA]</scope>
    <source>
        <strain evidence="1 2">LR5S19</strain>
    </source>
</reference>
<dbReference type="InterPro" id="IPR039498">
    <property type="entry name" value="NTP_transf_5"/>
</dbReference>
<dbReference type="Proteomes" id="UP001235343">
    <property type="component" value="Unassembled WGS sequence"/>
</dbReference>
<evidence type="ECO:0000313" key="1">
    <source>
        <dbReference type="EMBL" id="MDL4838970.1"/>
    </source>
</evidence>
<dbReference type="Pfam" id="PF14907">
    <property type="entry name" value="NTP_transf_5"/>
    <property type="match status" value="1"/>
</dbReference>
<dbReference type="InterPro" id="IPR043519">
    <property type="entry name" value="NT_sf"/>
</dbReference>
<keyword evidence="2" id="KW-1185">Reference proteome</keyword>
<accession>A0ABT7L1G0</accession>
<proteinExistence type="predicted"/>